<keyword evidence="2" id="KW-0378">Hydrolase</keyword>
<feature type="domain" description="DUF676" evidence="1">
    <location>
        <begin position="155"/>
        <end position="225"/>
    </location>
</feature>
<name>A0ABV0JTK7_9CYAN</name>
<organism evidence="2 3">
    <name type="scientific">Funiculus sociatus GB2-A5</name>
    <dbReference type="NCBI Taxonomy" id="2933946"/>
    <lineage>
        <taxon>Bacteria</taxon>
        <taxon>Bacillati</taxon>
        <taxon>Cyanobacteriota</taxon>
        <taxon>Cyanophyceae</taxon>
        <taxon>Coleofasciculales</taxon>
        <taxon>Coleofasciculaceae</taxon>
        <taxon>Funiculus</taxon>
    </lineage>
</organism>
<dbReference type="InterPro" id="IPR007751">
    <property type="entry name" value="DUF676_lipase-like"/>
</dbReference>
<accession>A0ABV0JTK7</accession>
<dbReference type="SUPFAM" id="SSF53474">
    <property type="entry name" value="alpha/beta-Hydrolases"/>
    <property type="match status" value="1"/>
</dbReference>
<evidence type="ECO:0000259" key="1">
    <source>
        <dbReference type="Pfam" id="PF05057"/>
    </source>
</evidence>
<dbReference type="InterPro" id="IPR029058">
    <property type="entry name" value="AB_hydrolase_fold"/>
</dbReference>
<comment type="caution">
    <text evidence="2">The sequence shown here is derived from an EMBL/GenBank/DDBJ whole genome shotgun (WGS) entry which is preliminary data.</text>
</comment>
<dbReference type="Proteomes" id="UP001442494">
    <property type="component" value="Unassembled WGS sequence"/>
</dbReference>
<dbReference type="GO" id="GO:0016787">
    <property type="term" value="F:hydrolase activity"/>
    <property type="evidence" value="ECO:0007669"/>
    <property type="project" value="UniProtKB-KW"/>
</dbReference>
<sequence length="557" mass="64408">MSEPTRRPLPLILIRGFGGLDVSDEKKDTYQRFNVGTVYPQKQGENYIYEGLILRFIKSNWNYQDATNVVGYYGKPYSYEPLMPEKLKRSTDKDIVEKFMRLKDLGYFSGNKVIIDPGMALHLLETMNDPLHTLWVFRYYDLDDRKFNIYGEALVRLIDFIRELTAQKESIKTKVNIIAHSMGGLIVREAIQRTYPRIKKSDSSAEEYINKVVTLGTPHQGISFQIIKNWINISAEEEIEHFNPEFQKNRAKNEAFVNFHRYFPLERLLTVVGTNYRTYDSAIASKLNRLFPSAGEYGSNYNRSDGLVKQTAAQIPGAPRTFVHKCHGGDDSLITSREAFEVATRFFFGNVRSRLRFVKGKVTRGKDFFGKSEFFLGVSIKPRRVDFDLFHQSKEAENCYGPFSEVDPQDKNIDFREENQKLGFPWADNNKLIWEGYLDTTPIIKDRSITTKDMVMRLDFYVGERDLFGIGFSDNVIFRQQYYIRALLPTQEKPYGTLYLHTDERFSADDKPMEKKDGGWEFEIGGSGFQGTFRIEIDDVPEDGKPMPFGQVTGARL</sequence>
<keyword evidence="3" id="KW-1185">Reference proteome</keyword>
<dbReference type="Gene3D" id="3.40.50.1820">
    <property type="entry name" value="alpha/beta hydrolase"/>
    <property type="match status" value="1"/>
</dbReference>
<gene>
    <name evidence="2" type="ORF">NDI37_19955</name>
</gene>
<evidence type="ECO:0000313" key="2">
    <source>
        <dbReference type="EMBL" id="MEP0866731.1"/>
    </source>
</evidence>
<dbReference type="RefSeq" id="WP_190420296.1">
    <property type="nucleotide sequence ID" value="NZ_JAMPKK010000049.1"/>
</dbReference>
<dbReference type="EMBL" id="JAMPKK010000049">
    <property type="protein sequence ID" value="MEP0866731.1"/>
    <property type="molecule type" value="Genomic_DNA"/>
</dbReference>
<dbReference type="PANTHER" id="PTHR11440">
    <property type="entry name" value="LECITHIN-CHOLESTEROL ACYLTRANSFERASE-RELATED"/>
    <property type="match status" value="1"/>
</dbReference>
<proteinExistence type="predicted"/>
<protein>
    <submittedName>
        <fullName evidence="2">Alpha/beta hydrolase</fullName>
    </submittedName>
</protein>
<reference evidence="2 3" key="1">
    <citation type="submission" date="2022-04" db="EMBL/GenBank/DDBJ databases">
        <title>Positive selection, recombination, and allopatry shape intraspecific diversity of widespread and dominant cyanobacteria.</title>
        <authorList>
            <person name="Wei J."/>
            <person name="Shu W."/>
            <person name="Hu C."/>
        </authorList>
    </citation>
    <scope>NUCLEOTIDE SEQUENCE [LARGE SCALE GENOMIC DNA]</scope>
    <source>
        <strain evidence="2 3">GB2-A5</strain>
    </source>
</reference>
<dbReference type="Pfam" id="PF05057">
    <property type="entry name" value="DUF676"/>
    <property type="match status" value="1"/>
</dbReference>
<evidence type="ECO:0000313" key="3">
    <source>
        <dbReference type="Proteomes" id="UP001442494"/>
    </source>
</evidence>